<proteinExistence type="predicted"/>
<feature type="domain" description="Methyltransferase small" evidence="1">
    <location>
        <begin position="273"/>
        <end position="356"/>
    </location>
</feature>
<dbReference type="Proteomes" id="UP001515480">
    <property type="component" value="Unassembled WGS sequence"/>
</dbReference>
<evidence type="ECO:0000313" key="2">
    <source>
        <dbReference type="EMBL" id="KAL1530478.1"/>
    </source>
</evidence>
<dbReference type="SUPFAM" id="SSF48452">
    <property type="entry name" value="TPR-like"/>
    <property type="match status" value="1"/>
</dbReference>
<dbReference type="Gene3D" id="3.40.50.150">
    <property type="entry name" value="Vaccinia Virus protein VP39"/>
    <property type="match status" value="1"/>
</dbReference>
<reference evidence="2 3" key="1">
    <citation type="journal article" date="2024" name="Science">
        <title>Giant polyketide synthase enzymes in the biosynthesis of giant marine polyether toxins.</title>
        <authorList>
            <person name="Fallon T.R."/>
            <person name="Shende V.V."/>
            <person name="Wierzbicki I.H."/>
            <person name="Pendleton A.L."/>
            <person name="Watervoot N.F."/>
            <person name="Auber R.P."/>
            <person name="Gonzalez D.J."/>
            <person name="Wisecaver J.H."/>
            <person name="Moore B.S."/>
        </authorList>
    </citation>
    <scope>NUCLEOTIDE SEQUENCE [LARGE SCALE GENOMIC DNA]</scope>
    <source>
        <strain evidence="2 3">12B1</strain>
    </source>
</reference>
<dbReference type="GO" id="GO:0005739">
    <property type="term" value="C:mitochondrion"/>
    <property type="evidence" value="ECO:0007669"/>
    <property type="project" value="TreeGrafter"/>
</dbReference>
<dbReference type="Pfam" id="PF05175">
    <property type="entry name" value="MTS"/>
    <property type="match status" value="1"/>
</dbReference>
<dbReference type="InterPro" id="IPR050320">
    <property type="entry name" value="N5-glutamine_MTase"/>
</dbReference>
<evidence type="ECO:0000313" key="3">
    <source>
        <dbReference type="Proteomes" id="UP001515480"/>
    </source>
</evidence>
<dbReference type="PANTHER" id="PTHR18895">
    <property type="entry name" value="HEMK METHYLTRANSFERASE"/>
    <property type="match status" value="1"/>
</dbReference>
<dbReference type="PROSITE" id="PS00092">
    <property type="entry name" value="N6_MTASE"/>
    <property type="match status" value="1"/>
</dbReference>
<sequence>MIRSATDRAARSAAEAEAAELRGTPLAALVLYEQSLHVYPFDDVTATNMGVLAKHLGKIDAARAALRHAQAMDPSRAVTHVQRLLDGGGVFGEAEGSRPALLQAAQCLCGVLREAGYSASLARRLLLAQGGSAGGAPTGAEYFELRLQPEVRDALEGEGTPQPLGTLFLLFLLGAAVPLEKAAAAIGKGPLTQLIEMGLLVSAPVGKPRQFVASPVQVYPLDMDDEGRGDGATTKELLIATDWSVESLLPTKYAVMPIGVDSLDLVHLAPREACACVLDLCCGSGIQALVAASSYASKVVAADVNRRAVRFTTFNAELNAVSHRVEAVVSDTYSHPLIDENCPFDAILANPPFVAVPASAAPVHECCEWALYADGGPDGARVYREIVRGADVSRLRPGGWLCCTGELPNVSWAHEWLPVNSLEVTVCYNPLHVQTVDEYAAVRAEERPDHASSANWAEAMRSHGVKEMGNAFLFGLQLHPGSEPTGRSIPFLGGPDSEWQSLLSGVGASVRRSISDSLCTRIVLPK</sequence>
<evidence type="ECO:0000259" key="1">
    <source>
        <dbReference type="Pfam" id="PF05175"/>
    </source>
</evidence>
<dbReference type="GO" id="GO:0032259">
    <property type="term" value="P:methylation"/>
    <property type="evidence" value="ECO:0007669"/>
    <property type="project" value="InterPro"/>
</dbReference>
<keyword evidence="3" id="KW-1185">Reference proteome</keyword>
<protein>
    <recommendedName>
        <fullName evidence="1">Methyltransferase small domain-containing protein</fullName>
    </recommendedName>
</protein>
<comment type="caution">
    <text evidence="2">The sequence shown here is derived from an EMBL/GenBank/DDBJ whole genome shotgun (WGS) entry which is preliminary data.</text>
</comment>
<organism evidence="2 3">
    <name type="scientific">Prymnesium parvum</name>
    <name type="common">Toxic golden alga</name>
    <dbReference type="NCBI Taxonomy" id="97485"/>
    <lineage>
        <taxon>Eukaryota</taxon>
        <taxon>Haptista</taxon>
        <taxon>Haptophyta</taxon>
        <taxon>Prymnesiophyceae</taxon>
        <taxon>Prymnesiales</taxon>
        <taxon>Prymnesiaceae</taxon>
        <taxon>Prymnesium</taxon>
    </lineage>
</organism>
<dbReference type="PANTHER" id="PTHR18895:SF74">
    <property type="entry name" value="MTRF1L RELEASE FACTOR GLUTAMINE METHYLTRANSFERASE"/>
    <property type="match status" value="1"/>
</dbReference>
<gene>
    <name evidence="2" type="ORF">AB1Y20_001380</name>
</gene>
<dbReference type="CDD" id="cd02440">
    <property type="entry name" value="AdoMet_MTases"/>
    <property type="match status" value="1"/>
</dbReference>
<accession>A0AB34K7L6</accession>
<dbReference type="GO" id="GO:0008757">
    <property type="term" value="F:S-adenosylmethionine-dependent methyltransferase activity"/>
    <property type="evidence" value="ECO:0007669"/>
    <property type="project" value="UniProtKB-ARBA"/>
</dbReference>
<dbReference type="SUPFAM" id="SSF53335">
    <property type="entry name" value="S-adenosyl-L-methionine-dependent methyltransferases"/>
    <property type="match status" value="1"/>
</dbReference>
<dbReference type="EMBL" id="JBGBPQ010000001">
    <property type="protein sequence ID" value="KAL1530478.1"/>
    <property type="molecule type" value="Genomic_DNA"/>
</dbReference>
<dbReference type="GO" id="GO:0003676">
    <property type="term" value="F:nucleic acid binding"/>
    <property type="evidence" value="ECO:0007669"/>
    <property type="project" value="InterPro"/>
</dbReference>
<dbReference type="InterPro" id="IPR011990">
    <property type="entry name" value="TPR-like_helical_dom_sf"/>
</dbReference>
<dbReference type="InterPro" id="IPR029063">
    <property type="entry name" value="SAM-dependent_MTases_sf"/>
</dbReference>
<dbReference type="InterPro" id="IPR007848">
    <property type="entry name" value="Small_mtfrase_dom"/>
</dbReference>
<dbReference type="AlphaFoldDB" id="A0AB34K7L6"/>
<dbReference type="InterPro" id="IPR002052">
    <property type="entry name" value="DNA_methylase_N6_adenine_CS"/>
</dbReference>
<dbReference type="Gene3D" id="1.25.40.10">
    <property type="entry name" value="Tetratricopeptide repeat domain"/>
    <property type="match status" value="1"/>
</dbReference>
<name>A0AB34K7L6_PRYPA</name>